<proteinExistence type="predicted"/>
<dbReference type="Proteomes" id="UP000014184">
    <property type="component" value="Unassembled WGS sequence"/>
</dbReference>
<dbReference type="InterPro" id="IPR013094">
    <property type="entry name" value="AB_hydrolase_3"/>
</dbReference>
<evidence type="ECO:0000259" key="2">
    <source>
        <dbReference type="Pfam" id="PF07859"/>
    </source>
</evidence>
<reference evidence="3 4" key="1">
    <citation type="journal article" date="2013" name="Genome Announc.">
        <title>Draft Genome Sequence of the Lignocellulose Decomposer Thermobifida fusca Strain TM51.</title>
        <authorList>
            <person name="Toth A."/>
            <person name="Barna T."/>
            <person name="Nagy I."/>
            <person name="Horvath B."/>
            <person name="Nagy I."/>
            <person name="Tancsics A."/>
            <person name="Kriszt B."/>
            <person name="Baka E."/>
            <person name="Fekete C."/>
            <person name="Kukolya J."/>
        </authorList>
    </citation>
    <scope>NUCLEOTIDE SEQUENCE [LARGE SCALE GENOMIC DNA]</scope>
    <source>
        <strain evidence="3 4">TM51</strain>
    </source>
</reference>
<dbReference type="SUPFAM" id="SSF53474">
    <property type="entry name" value="alpha/beta-Hydrolases"/>
    <property type="match status" value="1"/>
</dbReference>
<dbReference type="InterPro" id="IPR029058">
    <property type="entry name" value="AB_hydrolase_fold"/>
</dbReference>
<dbReference type="Pfam" id="PF07859">
    <property type="entry name" value="Abhydrolase_3"/>
    <property type="match status" value="1"/>
</dbReference>
<dbReference type="RefSeq" id="WP_016188037.1">
    <property type="nucleotide sequence ID" value="NZ_AOSG01000002.1"/>
</dbReference>
<evidence type="ECO:0000313" key="3">
    <source>
        <dbReference type="EMBL" id="EOR72796.1"/>
    </source>
</evidence>
<comment type="caution">
    <text evidence="3">The sequence shown here is derived from an EMBL/GenBank/DDBJ whole genome shotgun (WGS) entry which is preliminary data.</text>
</comment>
<accession>A0A9P2WSC8</accession>
<dbReference type="Gene3D" id="3.40.50.1820">
    <property type="entry name" value="alpha/beta hydrolase"/>
    <property type="match status" value="1"/>
</dbReference>
<feature type="domain" description="Alpha/beta hydrolase fold-3" evidence="2">
    <location>
        <begin position="78"/>
        <end position="289"/>
    </location>
</feature>
<keyword evidence="1" id="KW-0378">Hydrolase</keyword>
<keyword evidence="4" id="KW-1185">Reference proteome</keyword>
<organism evidence="3 4">
    <name type="scientific">Thermobifida fusca TM51</name>
    <dbReference type="NCBI Taxonomy" id="1169414"/>
    <lineage>
        <taxon>Bacteria</taxon>
        <taxon>Bacillati</taxon>
        <taxon>Actinomycetota</taxon>
        <taxon>Actinomycetes</taxon>
        <taxon>Streptosporangiales</taxon>
        <taxon>Nocardiopsidaceae</taxon>
        <taxon>Thermobifida</taxon>
    </lineage>
</organism>
<sequence>MPLDPETRALIDELVSGSPPGEAVGVPDASLHSSLRERRIVGPGVALVRDLTIPSPAGGIPARLYHPAPDNPATGCAVFFHGGGYVFGNLDTHDHIARLLAAESRAAVVAVDYRLAPQHRFPAAVEDAFTATRWVAEHATRLGVDAARLAVVGDSAGGGLAAAVALLVRDGGPPLAAQVLIYPVIDLTGYPVTADTPYPSRIAHGEGCFLTTAAMQHVVEQYLADPADAADFRASPIRAADLSGAAPALVVSAEFDPLRDEAEAYARALAAVGVPATTVRINGGVHGMFGLGPLLPLSRHAELPVIALLRDTLQPPQR</sequence>
<dbReference type="AlphaFoldDB" id="A0A9P2WSC8"/>
<dbReference type="PANTHER" id="PTHR48081">
    <property type="entry name" value="AB HYDROLASE SUPERFAMILY PROTEIN C4A8.06C"/>
    <property type="match status" value="1"/>
</dbReference>
<protein>
    <submittedName>
        <fullName evidence="3">Esterase</fullName>
    </submittedName>
</protein>
<name>A0A9P2WSC8_THEFU</name>
<dbReference type="InterPro" id="IPR050300">
    <property type="entry name" value="GDXG_lipolytic_enzyme"/>
</dbReference>
<gene>
    <name evidence="3" type="ORF">TM51_01096</name>
</gene>
<dbReference type="PANTHER" id="PTHR48081:SF8">
    <property type="entry name" value="ALPHA_BETA HYDROLASE FOLD-3 DOMAIN-CONTAINING PROTEIN-RELATED"/>
    <property type="match status" value="1"/>
</dbReference>
<evidence type="ECO:0000313" key="4">
    <source>
        <dbReference type="Proteomes" id="UP000014184"/>
    </source>
</evidence>
<evidence type="ECO:0000256" key="1">
    <source>
        <dbReference type="ARBA" id="ARBA00022801"/>
    </source>
</evidence>
<dbReference type="EMBL" id="AOSG01000002">
    <property type="protein sequence ID" value="EOR72796.1"/>
    <property type="molecule type" value="Genomic_DNA"/>
</dbReference>
<dbReference type="GO" id="GO:0016787">
    <property type="term" value="F:hydrolase activity"/>
    <property type="evidence" value="ECO:0007669"/>
    <property type="project" value="UniProtKB-KW"/>
</dbReference>